<dbReference type="RefSeq" id="WP_344037635.1">
    <property type="nucleotide sequence ID" value="NZ_BAAAKE010000008.1"/>
</dbReference>
<feature type="signal peptide" evidence="1">
    <location>
        <begin position="1"/>
        <end position="25"/>
    </location>
</feature>
<comment type="caution">
    <text evidence="2">The sequence shown here is derived from an EMBL/GenBank/DDBJ whole genome shotgun (WGS) entry which is preliminary data.</text>
</comment>
<organism evidence="2 3">
    <name type="scientific">Saccharothrix xinjiangensis</name>
    <dbReference type="NCBI Taxonomy" id="204798"/>
    <lineage>
        <taxon>Bacteria</taxon>
        <taxon>Bacillati</taxon>
        <taxon>Actinomycetota</taxon>
        <taxon>Actinomycetes</taxon>
        <taxon>Pseudonocardiales</taxon>
        <taxon>Pseudonocardiaceae</taxon>
        <taxon>Saccharothrix</taxon>
    </lineage>
</organism>
<evidence type="ECO:0000313" key="2">
    <source>
        <dbReference type="EMBL" id="MFC5058174.1"/>
    </source>
</evidence>
<dbReference type="Pfam" id="PF01663">
    <property type="entry name" value="Phosphodiest"/>
    <property type="match status" value="1"/>
</dbReference>
<protein>
    <submittedName>
        <fullName evidence="2">Alkaline phosphatase family protein</fullName>
    </submittedName>
</protein>
<dbReference type="Gene3D" id="3.40.720.10">
    <property type="entry name" value="Alkaline Phosphatase, subunit A"/>
    <property type="match status" value="1"/>
</dbReference>
<dbReference type="EMBL" id="JBHSJB010000031">
    <property type="protein sequence ID" value="MFC5058174.1"/>
    <property type="molecule type" value="Genomic_DNA"/>
</dbReference>
<proteinExistence type="predicted"/>
<accession>A0ABV9Y731</accession>
<evidence type="ECO:0000256" key="1">
    <source>
        <dbReference type="SAM" id="SignalP"/>
    </source>
</evidence>
<dbReference type="SUPFAM" id="SSF53649">
    <property type="entry name" value="Alkaline phosphatase-like"/>
    <property type="match status" value="1"/>
</dbReference>
<sequence>MSPLRHLAAAGLAIAALTTAPLPQAAAAAAAATKVLVIGIDGLVLDRIAAADAPALDSLIGTGSSSKTSLYANPMAPTLSGPGWATIATGAWPDRHGVTSNSWGTSHRLAEHPDFLTRLERADRSRTTYAIATWAPLVTTSAGTAIFGPEIDLRVPSGGDQATADQASRHIRATDADAGFLHFDDVDAAGHSCGAAGSCYRDAITDVDRRVKQVLDAIAARPTRAQEDWTVVVTSDHGHTDTGGHGGGTPGERSSLIIHTGPGVTPGRPAVAPENVDVAATALSRFGVTATGLDGRPLGTASTDPFDAVALKPAVHEATDVLGWSDTAPSGWRVDNTGMGAGGVTEWHGWAFTNDDFWTRTEAGQWRETNVRARGVFAVADSDEWSDRTRTGAFTSALVSPAYDVTGRTRATIGFVSHHRKEGAETATVSVSFDGGASRTVLTYTGDVVARVESVPVAVPAGAKRMTVTWRLANGDNNWYWAVDSPAVTS</sequence>
<reference evidence="3" key="1">
    <citation type="journal article" date="2019" name="Int. J. Syst. Evol. Microbiol.">
        <title>The Global Catalogue of Microorganisms (GCM) 10K type strain sequencing project: providing services to taxonomists for standard genome sequencing and annotation.</title>
        <authorList>
            <consortium name="The Broad Institute Genomics Platform"/>
            <consortium name="The Broad Institute Genome Sequencing Center for Infectious Disease"/>
            <person name="Wu L."/>
            <person name="Ma J."/>
        </authorList>
    </citation>
    <scope>NUCLEOTIDE SEQUENCE [LARGE SCALE GENOMIC DNA]</scope>
    <source>
        <strain evidence="3">KCTC 12848</strain>
    </source>
</reference>
<dbReference type="PANTHER" id="PTHR10151:SF120">
    <property type="entry name" value="BIS(5'-ADENOSYL)-TRIPHOSPHATASE"/>
    <property type="match status" value="1"/>
</dbReference>
<feature type="chain" id="PRO_5047303875" evidence="1">
    <location>
        <begin position="26"/>
        <end position="490"/>
    </location>
</feature>
<gene>
    <name evidence="2" type="ORF">ACFPFM_31060</name>
</gene>
<keyword evidence="1" id="KW-0732">Signal</keyword>
<dbReference type="InterPro" id="IPR017850">
    <property type="entry name" value="Alkaline_phosphatase_core_sf"/>
</dbReference>
<name>A0ABV9Y731_9PSEU</name>
<dbReference type="PANTHER" id="PTHR10151">
    <property type="entry name" value="ECTONUCLEOTIDE PYROPHOSPHATASE/PHOSPHODIESTERASE"/>
    <property type="match status" value="1"/>
</dbReference>
<dbReference type="InterPro" id="IPR002591">
    <property type="entry name" value="Phosphodiest/P_Trfase"/>
</dbReference>
<evidence type="ECO:0000313" key="3">
    <source>
        <dbReference type="Proteomes" id="UP001595833"/>
    </source>
</evidence>
<keyword evidence="3" id="KW-1185">Reference proteome</keyword>
<dbReference type="Proteomes" id="UP001595833">
    <property type="component" value="Unassembled WGS sequence"/>
</dbReference>